<dbReference type="PANTHER" id="PTHR10183">
    <property type="entry name" value="CALPAIN"/>
    <property type="match status" value="1"/>
</dbReference>
<comment type="similarity">
    <text evidence="1">Belongs to the peptidase C2 family.</text>
</comment>
<dbReference type="EMBL" id="JAACJL010000058">
    <property type="protein sequence ID" value="KAF4610982.1"/>
    <property type="molecule type" value="Genomic_DNA"/>
</dbReference>
<dbReference type="PROSITE" id="PS50203">
    <property type="entry name" value="CALPAIN_CAT"/>
    <property type="match status" value="1"/>
</dbReference>
<organism evidence="9 10">
    <name type="scientific">Agrocybe pediades</name>
    <dbReference type="NCBI Taxonomy" id="84607"/>
    <lineage>
        <taxon>Eukaryota</taxon>
        <taxon>Fungi</taxon>
        <taxon>Dikarya</taxon>
        <taxon>Basidiomycota</taxon>
        <taxon>Agaricomycotina</taxon>
        <taxon>Agaricomycetes</taxon>
        <taxon>Agaricomycetidae</taxon>
        <taxon>Agaricales</taxon>
        <taxon>Agaricineae</taxon>
        <taxon>Strophariaceae</taxon>
        <taxon>Agrocybe</taxon>
    </lineage>
</organism>
<protein>
    <recommendedName>
        <fullName evidence="8">Calpain catalytic domain-containing protein</fullName>
    </recommendedName>
</protein>
<evidence type="ECO:0000256" key="3">
    <source>
        <dbReference type="ARBA" id="ARBA00022801"/>
    </source>
</evidence>
<proteinExistence type="inferred from homology"/>
<sequence>MPMPTTTISVEVITPTTPETVSFVKKEAGILVTKELEKAIEACKAKVDRIAKDCRAHNRKFRDIEFDVENDKLSCLYGLFNPDAFLFKPADVHRVTQIFEKPLFFGGSEGERASHNIVQGELTDCWFLSALATVSTAPKLIEKLCVHRDEQVGVYGFIFFRDNAWVTVIIDDLLYTRVPKFEELNLTEQELYHHDKEKFNKIARKGGKTLYFAKSGTDEETWVPLIEKAYAKLHGNYASIQSGKECDGIEDLTGGVSTVLLSKDILDTDKFWDEELARANQDRLFGCSFNALDSSRRGFTDTGPVSVQGLAGNHSYSVLRAVECKGKKFVIVRNPWGKTDWTGRWSDGSKEWTKEWVDILPTLGHQFGDDGQFVMEYSDWLEAFSHIDRVILFDPSWMMSSHWLTVTAPPLPTAWSYGHVSFSFTLPASTKVIIVLSQLDRRYFGDITGKVSWMMDFALVKQGEKEPIAHSVHSSFFMRSVHLEAELEAGTYLVYVRLDREYALNELPMQIDEWKVNKLSRIMTERAKSRSIASNFDIEANAKYLPTALDTLILHDLEEYEKKKKADAEVLKTVKEDVAADGTITRTITTTTTKVDTVVIPRDPVAMVKPKAESTVSPQSTPAKPNSIPLSPGHAPTSTSIDGSCTPAAPDIPTGGTPLELRGANTDDQSPVETPVTPPVPPLDSATPKMPEKGKILVDHDDPNTVTLGLRVYTHKDVPAMIVGRLKAGSVYPQKKSGE</sequence>
<dbReference type="CDD" id="cd00044">
    <property type="entry name" value="CysPc"/>
    <property type="match status" value="1"/>
</dbReference>
<dbReference type="InterPro" id="IPR001300">
    <property type="entry name" value="Peptidase_C2_calpain_cat"/>
</dbReference>
<reference evidence="9 10" key="1">
    <citation type="submission" date="2019-12" db="EMBL/GenBank/DDBJ databases">
        <authorList>
            <person name="Floudas D."/>
            <person name="Bentzer J."/>
            <person name="Ahren D."/>
            <person name="Johansson T."/>
            <person name="Persson P."/>
            <person name="Tunlid A."/>
        </authorList>
    </citation>
    <scope>NUCLEOTIDE SEQUENCE [LARGE SCALE GENOMIC DNA]</scope>
    <source>
        <strain evidence="9 10">CBS 102.39</strain>
    </source>
</reference>
<dbReference type="PRINTS" id="PR00704">
    <property type="entry name" value="CALPAIN"/>
</dbReference>
<feature type="compositionally biased region" description="Polar residues" evidence="7">
    <location>
        <begin position="614"/>
        <end position="624"/>
    </location>
</feature>
<evidence type="ECO:0000313" key="10">
    <source>
        <dbReference type="Proteomes" id="UP000521872"/>
    </source>
</evidence>
<evidence type="ECO:0000256" key="7">
    <source>
        <dbReference type="SAM" id="MobiDB-lite"/>
    </source>
</evidence>
<feature type="active site" evidence="5 6">
    <location>
        <position position="334"/>
    </location>
</feature>
<name>A0A8H4QH74_9AGAR</name>
<dbReference type="SUPFAM" id="SSF54001">
    <property type="entry name" value="Cysteine proteinases"/>
    <property type="match status" value="1"/>
</dbReference>
<dbReference type="Gene3D" id="3.90.70.10">
    <property type="entry name" value="Cysteine proteinases"/>
    <property type="match status" value="1"/>
</dbReference>
<keyword evidence="3 6" id="KW-0378">Hydrolase</keyword>
<evidence type="ECO:0000256" key="6">
    <source>
        <dbReference type="PROSITE-ProRule" id="PRU00239"/>
    </source>
</evidence>
<dbReference type="GO" id="GO:0006508">
    <property type="term" value="P:proteolysis"/>
    <property type="evidence" value="ECO:0007669"/>
    <property type="project" value="UniProtKB-KW"/>
</dbReference>
<dbReference type="Pfam" id="PF00648">
    <property type="entry name" value="Peptidase_C2"/>
    <property type="match status" value="1"/>
</dbReference>
<keyword evidence="2 6" id="KW-0645">Protease</keyword>
<evidence type="ECO:0000256" key="5">
    <source>
        <dbReference type="PIRSR" id="PIRSR622684-1"/>
    </source>
</evidence>
<gene>
    <name evidence="9" type="ORF">D9613_006505</name>
</gene>
<keyword evidence="4 6" id="KW-0788">Thiol protease</keyword>
<keyword evidence="10" id="KW-1185">Reference proteome</keyword>
<dbReference type="GO" id="GO:0004198">
    <property type="term" value="F:calcium-dependent cysteine-type endopeptidase activity"/>
    <property type="evidence" value="ECO:0007669"/>
    <property type="project" value="InterPro"/>
</dbReference>
<dbReference type="AlphaFoldDB" id="A0A8H4QH74"/>
<feature type="active site" evidence="5 6">
    <location>
        <position position="125"/>
    </location>
</feature>
<accession>A0A8H4QH74</accession>
<dbReference type="InterPro" id="IPR022684">
    <property type="entry name" value="Calpain_cysteine_protease"/>
</dbReference>
<evidence type="ECO:0000259" key="8">
    <source>
        <dbReference type="PROSITE" id="PS50203"/>
    </source>
</evidence>
<evidence type="ECO:0000256" key="4">
    <source>
        <dbReference type="ARBA" id="ARBA00022807"/>
    </source>
</evidence>
<evidence type="ECO:0000256" key="1">
    <source>
        <dbReference type="ARBA" id="ARBA00007623"/>
    </source>
</evidence>
<feature type="active site" evidence="5 6">
    <location>
        <position position="314"/>
    </location>
</feature>
<evidence type="ECO:0000313" key="9">
    <source>
        <dbReference type="EMBL" id="KAF4610982.1"/>
    </source>
</evidence>
<dbReference type="PANTHER" id="PTHR10183:SF379">
    <property type="entry name" value="CALPAIN-5"/>
    <property type="match status" value="1"/>
</dbReference>
<evidence type="ECO:0000256" key="2">
    <source>
        <dbReference type="ARBA" id="ARBA00022670"/>
    </source>
</evidence>
<dbReference type="InterPro" id="IPR038765">
    <property type="entry name" value="Papain-like_cys_pep_sf"/>
</dbReference>
<dbReference type="Proteomes" id="UP000521872">
    <property type="component" value="Unassembled WGS sequence"/>
</dbReference>
<dbReference type="SMART" id="SM00230">
    <property type="entry name" value="CysPc"/>
    <property type="match status" value="1"/>
</dbReference>
<feature type="domain" description="Calpain catalytic" evidence="8">
    <location>
        <begin position="60"/>
        <end position="393"/>
    </location>
</feature>
<feature type="region of interest" description="Disordered" evidence="7">
    <location>
        <begin position="609"/>
        <end position="688"/>
    </location>
</feature>
<comment type="caution">
    <text evidence="9">The sequence shown here is derived from an EMBL/GenBank/DDBJ whole genome shotgun (WGS) entry which is preliminary data.</text>
</comment>